<dbReference type="InterPro" id="IPR000387">
    <property type="entry name" value="Tyr_Pase_dom"/>
</dbReference>
<sequence>MFYKKVFSFFVFPFCLTVLQQPLSATVSIENKEDKNSILVLDNISASDKPVNFRTAKMLEENYKNKGNTFGLNKLKVSGSGQFSSDSLQWIIKNTIGNVKNNFIVVDLREESHGFVNGTPISWLPSQNKALNIKSFPQDEELKIKELSEKKQVKIPTATSFKENGFEESEEVELDIKNTISEETLLKNNNISYQRFKVTDRSIPTDEEIEKFVSFVKNLNDDTWVHFHCHAGKGRATSFLVMYDMLKNSNKVAFEDIINRQAATNSSNNLLTHIKQDKSEIIEKRAKFLKSFYLYTKALDNNYKGKWREWVLNSIN</sequence>
<name>A0A833JB96_9BACT</name>
<protein>
    <submittedName>
        <fullName evidence="3">Phosphatase</fullName>
    </submittedName>
</protein>
<comment type="caution">
    <text evidence="3">The sequence shown here is derived from an EMBL/GenBank/DDBJ whole genome shotgun (WGS) entry which is preliminary data.</text>
</comment>
<dbReference type="SUPFAM" id="SSF52799">
    <property type="entry name" value="(Phosphotyrosine protein) phosphatases II"/>
    <property type="match status" value="1"/>
</dbReference>
<dbReference type="Pfam" id="PF14566">
    <property type="entry name" value="PTPlike_phytase"/>
    <property type="match status" value="1"/>
</dbReference>
<dbReference type="RefSeq" id="WP_152213430.1">
    <property type="nucleotide sequence ID" value="NZ_WFLN01000008.1"/>
</dbReference>
<gene>
    <name evidence="3" type="ORF">GCL57_11150</name>
</gene>
<feature type="chain" id="PRO_5032907463" evidence="1">
    <location>
        <begin position="21"/>
        <end position="316"/>
    </location>
</feature>
<reference evidence="3 4" key="1">
    <citation type="submission" date="2019-10" db="EMBL/GenBank/DDBJ databases">
        <title>New genus of Silvanigrellaceae.</title>
        <authorList>
            <person name="Pitt A."/>
            <person name="Hahn M.W."/>
        </authorList>
    </citation>
    <scope>NUCLEOTIDE SEQUENCE [LARGE SCALE GENOMIC DNA]</scope>
    <source>
        <strain evidence="3 4">33A1-SZDP</strain>
    </source>
</reference>
<dbReference type="Gene3D" id="3.90.190.10">
    <property type="entry name" value="Protein tyrosine phosphatase superfamily"/>
    <property type="match status" value="1"/>
</dbReference>
<feature type="signal peptide" evidence="1">
    <location>
        <begin position="1"/>
        <end position="20"/>
    </location>
</feature>
<proteinExistence type="predicted"/>
<dbReference type="InterPro" id="IPR029021">
    <property type="entry name" value="Prot-tyrosine_phosphatase-like"/>
</dbReference>
<evidence type="ECO:0000259" key="2">
    <source>
        <dbReference type="PROSITE" id="PS50056"/>
    </source>
</evidence>
<organism evidence="3 4">
    <name type="scientific">Fluviispira multicolorata</name>
    <dbReference type="NCBI Taxonomy" id="2654512"/>
    <lineage>
        <taxon>Bacteria</taxon>
        <taxon>Pseudomonadati</taxon>
        <taxon>Bdellovibrionota</taxon>
        <taxon>Oligoflexia</taxon>
        <taxon>Silvanigrellales</taxon>
        <taxon>Silvanigrellaceae</taxon>
        <taxon>Fluviispira</taxon>
    </lineage>
</organism>
<evidence type="ECO:0000313" key="4">
    <source>
        <dbReference type="Proteomes" id="UP000442694"/>
    </source>
</evidence>
<dbReference type="Proteomes" id="UP000442694">
    <property type="component" value="Unassembled WGS sequence"/>
</dbReference>
<dbReference type="Gene3D" id="3.30.70.1690">
    <property type="match status" value="1"/>
</dbReference>
<dbReference type="SMART" id="SM01301">
    <property type="entry name" value="PTPlike_phytase"/>
    <property type="match status" value="1"/>
</dbReference>
<accession>A0A833JB96</accession>
<feature type="domain" description="Tyrosine specific protein phosphatases" evidence="2">
    <location>
        <begin position="210"/>
        <end position="289"/>
    </location>
</feature>
<evidence type="ECO:0000313" key="3">
    <source>
        <dbReference type="EMBL" id="KAB8029089.1"/>
    </source>
</evidence>
<evidence type="ECO:0000256" key="1">
    <source>
        <dbReference type="SAM" id="SignalP"/>
    </source>
</evidence>
<dbReference type="PROSITE" id="PS50056">
    <property type="entry name" value="TYR_PHOSPHATASE_2"/>
    <property type="match status" value="1"/>
</dbReference>
<dbReference type="AlphaFoldDB" id="A0A833JB96"/>
<dbReference type="EMBL" id="WFLN01000008">
    <property type="protein sequence ID" value="KAB8029089.1"/>
    <property type="molecule type" value="Genomic_DNA"/>
</dbReference>
<keyword evidence="1" id="KW-0732">Signal</keyword>
<keyword evidence="4" id="KW-1185">Reference proteome</keyword>